<keyword evidence="6" id="KW-1185">Reference proteome</keyword>
<evidence type="ECO:0000256" key="3">
    <source>
        <dbReference type="ARBA" id="ARBA00022737"/>
    </source>
</evidence>
<keyword evidence="2" id="KW-0963">Cytoplasm</keyword>
<dbReference type="PROSITE" id="PS50096">
    <property type="entry name" value="IQ"/>
    <property type="match status" value="3"/>
</dbReference>
<evidence type="ECO:0000256" key="1">
    <source>
        <dbReference type="ARBA" id="ARBA00004496"/>
    </source>
</evidence>
<dbReference type="Proteomes" id="UP001516023">
    <property type="component" value="Unassembled WGS sequence"/>
</dbReference>
<dbReference type="EMBL" id="JABMIG020000142">
    <property type="protein sequence ID" value="KAL3789335.1"/>
    <property type="molecule type" value="Genomic_DNA"/>
</dbReference>
<organism evidence="5 6">
    <name type="scientific">Cyclotella cryptica</name>
    <dbReference type="NCBI Taxonomy" id="29204"/>
    <lineage>
        <taxon>Eukaryota</taxon>
        <taxon>Sar</taxon>
        <taxon>Stramenopiles</taxon>
        <taxon>Ochrophyta</taxon>
        <taxon>Bacillariophyta</taxon>
        <taxon>Coscinodiscophyceae</taxon>
        <taxon>Thalassiosirophycidae</taxon>
        <taxon>Stephanodiscales</taxon>
        <taxon>Stephanodiscaceae</taxon>
        <taxon>Cyclotella</taxon>
    </lineage>
</organism>
<dbReference type="GO" id="GO:0005516">
    <property type="term" value="F:calmodulin binding"/>
    <property type="evidence" value="ECO:0007669"/>
    <property type="project" value="UniProtKB-KW"/>
</dbReference>
<protein>
    <recommendedName>
        <fullName evidence="7">Abnormal spindle-like microcephaly-associated protein</fullName>
    </recommendedName>
</protein>
<dbReference type="PANTHER" id="PTHR22706">
    <property type="entry name" value="ASSEMBLY FACTOR FOR SPINDLE MICROTUBULES"/>
    <property type="match status" value="1"/>
</dbReference>
<dbReference type="SMART" id="SM00015">
    <property type="entry name" value="IQ"/>
    <property type="match status" value="12"/>
</dbReference>
<dbReference type="GO" id="GO:0005737">
    <property type="term" value="C:cytoplasm"/>
    <property type="evidence" value="ECO:0007669"/>
    <property type="project" value="UniProtKB-SubCell"/>
</dbReference>
<dbReference type="InterPro" id="IPR051185">
    <property type="entry name" value="ASPM"/>
</dbReference>
<keyword evidence="3" id="KW-0677">Repeat</keyword>
<keyword evidence="4" id="KW-0112">Calmodulin-binding</keyword>
<dbReference type="SUPFAM" id="SSF52540">
    <property type="entry name" value="P-loop containing nucleoside triphosphate hydrolases"/>
    <property type="match status" value="1"/>
</dbReference>
<accession>A0ABD3PMZ0</accession>
<evidence type="ECO:0008006" key="7">
    <source>
        <dbReference type="Google" id="ProtNLM"/>
    </source>
</evidence>
<reference evidence="5 6" key="1">
    <citation type="journal article" date="2020" name="G3 (Bethesda)">
        <title>Improved Reference Genome for Cyclotella cryptica CCMP332, a Model for Cell Wall Morphogenesis, Salinity Adaptation, and Lipid Production in Diatoms (Bacillariophyta).</title>
        <authorList>
            <person name="Roberts W.R."/>
            <person name="Downey K.M."/>
            <person name="Ruck E.C."/>
            <person name="Traller J.C."/>
            <person name="Alverson A.J."/>
        </authorList>
    </citation>
    <scope>NUCLEOTIDE SEQUENCE [LARGE SCALE GENOMIC DNA]</scope>
    <source>
        <strain evidence="5 6">CCMP332</strain>
    </source>
</reference>
<sequence>MKLNYDIGTKYSSSFDDVFTKLEKTIKRVHGHAGAIGTSEDMPQQRDTRNDALVVRRDHMEYREGLEIQAREVKTSPLRPAQSVHKAPRVRGHASDFEVELVLSMSLKFDEGQKVPASKRAANDIIWRAYATTKSFGAIISCVVATQSVVRRWLAVKKFQQEKRVKVTSATKIKAAWRTYHHRSEYKLSVKNLTICQSLVRCYLARKRVEGMRHELLLALATEKQVKESTMATKISSTWRRYSSKMLYERVVKDLIVVQSLARVNAARKKVEKMRYERNVAAATVIQAKWRAILATNHFVDVQSKVILLQCFVRKTVALIKLEQLKEEKRIIKAQMATKISSAWKMSQCQTAYKCTVRCVVVWQCIVRRFLAVRTLATLRHERDIAAATRIATEVRSFVVRKHFVRLKSSTMLLQSLVRRYAASRLLDLLKEERRRLVAESATKISSVWRSHYVRTGYIIVLKAARKHEQRFAAAAIIQAQLRAVAGKTRFNEIKSKIILLQSTTRMMIAANRLKNLVSKLKDAANYHSEDFFVYSKKRKWAAIKIQAAYRKYTAKKVYVSKKLLPKRLVAAMKIQATYRKRYSARTTKVIYDLEQPTAVSTADSPMVLGVPDFLTMLLSMISG</sequence>
<evidence type="ECO:0000256" key="4">
    <source>
        <dbReference type="ARBA" id="ARBA00022860"/>
    </source>
</evidence>
<comment type="subcellular location">
    <subcellularLocation>
        <location evidence="1">Cytoplasm</location>
    </subcellularLocation>
</comment>
<evidence type="ECO:0000313" key="5">
    <source>
        <dbReference type="EMBL" id="KAL3789335.1"/>
    </source>
</evidence>
<dbReference type="InterPro" id="IPR000048">
    <property type="entry name" value="IQ_motif_EF-hand-BS"/>
</dbReference>
<dbReference type="Gene3D" id="1.20.5.190">
    <property type="match status" value="4"/>
</dbReference>
<comment type="caution">
    <text evidence="5">The sequence shown here is derived from an EMBL/GenBank/DDBJ whole genome shotgun (WGS) entry which is preliminary data.</text>
</comment>
<dbReference type="AlphaFoldDB" id="A0ABD3PMZ0"/>
<proteinExistence type="predicted"/>
<dbReference type="PANTHER" id="PTHR22706:SF1">
    <property type="entry name" value="ASSEMBLY FACTOR FOR SPINDLE MICROTUBULES"/>
    <property type="match status" value="1"/>
</dbReference>
<dbReference type="InterPro" id="IPR027417">
    <property type="entry name" value="P-loop_NTPase"/>
</dbReference>
<gene>
    <name evidence="5" type="ORF">HJC23_006489</name>
</gene>
<dbReference type="Pfam" id="PF00612">
    <property type="entry name" value="IQ"/>
    <property type="match status" value="3"/>
</dbReference>
<evidence type="ECO:0000256" key="2">
    <source>
        <dbReference type="ARBA" id="ARBA00022490"/>
    </source>
</evidence>
<evidence type="ECO:0000313" key="6">
    <source>
        <dbReference type="Proteomes" id="UP001516023"/>
    </source>
</evidence>
<name>A0ABD3PMZ0_9STRA</name>